<dbReference type="PANTHER" id="PTHR45138">
    <property type="entry name" value="REGULATORY COMPONENTS OF SENSORY TRANSDUCTION SYSTEM"/>
    <property type="match status" value="1"/>
</dbReference>
<feature type="transmembrane region" description="Helical" evidence="4">
    <location>
        <begin position="164"/>
        <end position="186"/>
    </location>
</feature>
<accession>A0A1Q9H9W6</accession>
<dbReference type="Proteomes" id="UP000186313">
    <property type="component" value="Unassembled WGS sequence"/>
</dbReference>
<reference evidence="6 7" key="1">
    <citation type="submission" date="2016-09" db="EMBL/GenBank/DDBJ databases">
        <title>Genomic Taxonomy of the Vibrionaceae.</title>
        <authorList>
            <person name="Gonzalez-Castillo A."/>
            <person name="Gomez-Gil B."/>
            <person name="Enciso-Ibarra K."/>
        </authorList>
    </citation>
    <scope>NUCLEOTIDE SEQUENCE [LARGE SCALE GENOMIC DNA]</scope>
    <source>
        <strain evidence="6 7">CAIM 703</strain>
    </source>
</reference>
<dbReference type="GO" id="GO:1902201">
    <property type="term" value="P:negative regulation of bacterial-type flagellum-dependent cell motility"/>
    <property type="evidence" value="ECO:0007669"/>
    <property type="project" value="TreeGrafter"/>
</dbReference>
<dbReference type="STRING" id="1381081.BIY22_13370"/>
<evidence type="ECO:0000256" key="1">
    <source>
        <dbReference type="ARBA" id="ARBA00012528"/>
    </source>
</evidence>
<feature type="domain" description="GGDEF" evidence="5">
    <location>
        <begin position="261"/>
        <end position="413"/>
    </location>
</feature>
<protein>
    <recommendedName>
        <fullName evidence="1">diguanylate cyclase</fullName>
        <ecNumber evidence="1">2.7.7.65</ecNumber>
    </recommendedName>
</protein>
<sequence length="427" mass="47816">MSFSIVTASWFRFIFPLGLMLLVAFGQDNVNSVILANQSISLTLPYVLFAACVILGHVFKQSRCAMIACAMLLSYWVIQNYLQASLSTGTTLLELSLLAFTLPGACLAIYLFKDNTIRSRSFFGYLFLLVLFVLWSQLALRYAAESGFDLANYPLLHVEKQISRLPMVIVLYLTAIVLSCAILVLRYNRIVDAAVYSSILLGSATFVFFHINYVSSALFSLAGLLLLIYLLSASYELAFTDRLTGIPGRLALESDLKHLGRKYSIAMLDIDHFKSFNDTYGHDTGDDVLKLVASKLRRVRGGARVYRYGGEEFTVLFKGKLAEDAFEHLEELRRDIADYELTIRDVTERPRSNRKGSKKRGKAKEKNTVSLTISIGLADSYDEKNTQKIIKSADQALYEAKGNGRNCTVAARELTKDFKGNCAKYIE</sequence>
<dbReference type="SUPFAM" id="SSF55073">
    <property type="entry name" value="Nucleotide cyclase"/>
    <property type="match status" value="1"/>
</dbReference>
<evidence type="ECO:0000313" key="6">
    <source>
        <dbReference type="EMBL" id="OLQ85870.1"/>
    </source>
</evidence>
<gene>
    <name evidence="6" type="ORF">BIY22_13370</name>
</gene>
<comment type="caution">
    <text evidence="6">The sequence shown here is derived from an EMBL/GenBank/DDBJ whole genome shotgun (WGS) entry which is preliminary data.</text>
</comment>
<dbReference type="SMART" id="SM00267">
    <property type="entry name" value="GGDEF"/>
    <property type="match status" value="1"/>
</dbReference>
<dbReference type="InterPro" id="IPR043128">
    <property type="entry name" value="Rev_trsase/Diguanyl_cyclase"/>
</dbReference>
<evidence type="ECO:0000259" key="5">
    <source>
        <dbReference type="PROSITE" id="PS50887"/>
    </source>
</evidence>
<feature type="transmembrane region" description="Helical" evidence="4">
    <location>
        <begin position="217"/>
        <end position="239"/>
    </location>
</feature>
<dbReference type="GO" id="GO:0043709">
    <property type="term" value="P:cell adhesion involved in single-species biofilm formation"/>
    <property type="evidence" value="ECO:0007669"/>
    <property type="project" value="TreeGrafter"/>
</dbReference>
<dbReference type="PANTHER" id="PTHR45138:SF9">
    <property type="entry name" value="DIGUANYLATE CYCLASE DGCM-RELATED"/>
    <property type="match status" value="1"/>
</dbReference>
<keyword evidence="3" id="KW-0175">Coiled coil</keyword>
<evidence type="ECO:0000256" key="2">
    <source>
        <dbReference type="ARBA" id="ARBA00034247"/>
    </source>
</evidence>
<feature type="transmembrane region" description="Helical" evidence="4">
    <location>
        <begin position="193"/>
        <end position="211"/>
    </location>
</feature>
<dbReference type="PROSITE" id="PS50887">
    <property type="entry name" value="GGDEF"/>
    <property type="match status" value="1"/>
</dbReference>
<dbReference type="InterPro" id="IPR000160">
    <property type="entry name" value="GGDEF_dom"/>
</dbReference>
<feature type="transmembrane region" description="Helical" evidence="4">
    <location>
        <begin position="64"/>
        <end position="83"/>
    </location>
</feature>
<dbReference type="RefSeq" id="WP_075710830.1">
    <property type="nucleotide sequence ID" value="NZ_MJMJ01000045.1"/>
</dbReference>
<dbReference type="GO" id="GO:0005886">
    <property type="term" value="C:plasma membrane"/>
    <property type="evidence" value="ECO:0007669"/>
    <property type="project" value="TreeGrafter"/>
</dbReference>
<dbReference type="InterPro" id="IPR050469">
    <property type="entry name" value="Diguanylate_Cyclase"/>
</dbReference>
<feature type="coiled-coil region" evidence="3">
    <location>
        <begin position="322"/>
        <end position="349"/>
    </location>
</feature>
<feature type="transmembrane region" description="Helical" evidence="4">
    <location>
        <begin position="95"/>
        <end position="112"/>
    </location>
</feature>
<keyword evidence="4" id="KW-0812">Transmembrane</keyword>
<feature type="transmembrane region" description="Helical" evidence="4">
    <location>
        <begin position="42"/>
        <end position="59"/>
    </location>
</feature>
<keyword evidence="4" id="KW-1133">Transmembrane helix</keyword>
<evidence type="ECO:0000256" key="3">
    <source>
        <dbReference type="SAM" id="Coils"/>
    </source>
</evidence>
<dbReference type="CDD" id="cd01949">
    <property type="entry name" value="GGDEF"/>
    <property type="match status" value="1"/>
</dbReference>
<keyword evidence="4" id="KW-0472">Membrane</keyword>
<evidence type="ECO:0000313" key="7">
    <source>
        <dbReference type="Proteomes" id="UP000186313"/>
    </source>
</evidence>
<dbReference type="Pfam" id="PF00990">
    <property type="entry name" value="GGDEF"/>
    <property type="match status" value="2"/>
</dbReference>
<evidence type="ECO:0000256" key="4">
    <source>
        <dbReference type="SAM" id="Phobius"/>
    </source>
</evidence>
<proteinExistence type="predicted"/>
<dbReference type="EC" id="2.7.7.65" evidence="1"/>
<feature type="transmembrane region" description="Helical" evidence="4">
    <location>
        <begin position="124"/>
        <end position="144"/>
    </location>
</feature>
<dbReference type="Gene3D" id="3.30.70.270">
    <property type="match status" value="1"/>
</dbReference>
<dbReference type="EMBL" id="MJMJ01000045">
    <property type="protein sequence ID" value="OLQ85870.1"/>
    <property type="molecule type" value="Genomic_DNA"/>
</dbReference>
<dbReference type="NCBIfam" id="TIGR00254">
    <property type="entry name" value="GGDEF"/>
    <property type="match status" value="1"/>
</dbReference>
<organism evidence="6 7">
    <name type="scientific">Vibrio panuliri</name>
    <dbReference type="NCBI Taxonomy" id="1381081"/>
    <lineage>
        <taxon>Bacteria</taxon>
        <taxon>Pseudomonadati</taxon>
        <taxon>Pseudomonadota</taxon>
        <taxon>Gammaproteobacteria</taxon>
        <taxon>Vibrionales</taxon>
        <taxon>Vibrionaceae</taxon>
        <taxon>Vibrio</taxon>
    </lineage>
</organism>
<dbReference type="InterPro" id="IPR029787">
    <property type="entry name" value="Nucleotide_cyclase"/>
</dbReference>
<dbReference type="OrthoDB" id="9812260at2"/>
<name>A0A1Q9H9W6_9VIBR</name>
<dbReference type="GO" id="GO:0052621">
    <property type="term" value="F:diguanylate cyclase activity"/>
    <property type="evidence" value="ECO:0007669"/>
    <property type="project" value="UniProtKB-EC"/>
</dbReference>
<dbReference type="AlphaFoldDB" id="A0A1Q9H9W6"/>
<comment type="catalytic activity">
    <reaction evidence="2">
        <text>2 GTP = 3',3'-c-di-GMP + 2 diphosphate</text>
        <dbReference type="Rhea" id="RHEA:24898"/>
        <dbReference type="ChEBI" id="CHEBI:33019"/>
        <dbReference type="ChEBI" id="CHEBI:37565"/>
        <dbReference type="ChEBI" id="CHEBI:58805"/>
        <dbReference type="EC" id="2.7.7.65"/>
    </reaction>
</comment>